<dbReference type="SUPFAM" id="SSF143631">
    <property type="entry name" value="ApbE-like"/>
    <property type="match status" value="1"/>
</dbReference>
<dbReference type="PANTHER" id="PTHR30040">
    <property type="entry name" value="THIAMINE BIOSYNTHESIS LIPOPROTEIN APBE"/>
    <property type="match status" value="1"/>
</dbReference>
<gene>
    <name evidence="11" type="ORF">METZ01_LOCUS148538</name>
</gene>
<accession>A0A382A2V3</accession>
<name>A0A382A2V3_9ZZZZ</name>
<evidence type="ECO:0000256" key="4">
    <source>
        <dbReference type="ARBA" id="ARBA00022630"/>
    </source>
</evidence>
<feature type="non-terminal residue" evidence="11">
    <location>
        <position position="149"/>
    </location>
</feature>
<evidence type="ECO:0000256" key="2">
    <source>
        <dbReference type="ARBA" id="ARBA00011955"/>
    </source>
</evidence>
<protein>
    <recommendedName>
        <fullName evidence="3">FAD:protein FMN transferase</fullName>
        <ecNumber evidence="2">2.7.1.180</ecNumber>
    </recommendedName>
    <alternativeName>
        <fullName evidence="9">Flavin transferase</fullName>
    </alternativeName>
</protein>
<evidence type="ECO:0000256" key="5">
    <source>
        <dbReference type="ARBA" id="ARBA00022679"/>
    </source>
</evidence>
<keyword evidence="4" id="KW-0285">Flavoprotein</keyword>
<dbReference type="GO" id="GO:0016740">
    <property type="term" value="F:transferase activity"/>
    <property type="evidence" value="ECO:0007669"/>
    <property type="project" value="UniProtKB-KW"/>
</dbReference>
<evidence type="ECO:0000256" key="9">
    <source>
        <dbReference type="ARBA" id="ARBA00031306"/>
    </source>
</evidence>
<dbReference type="InterPro" id="IPR024932">
    <property type="entry name" value="ApbE"/>
</dbReference>
<dbReference type="GO" id="GO:0046872">
    <property type="term" value="F:metal ion binding"/>
    <property type="evidence" value="ECO:0007669"/>
    <property type="project" value="UniProtKB-KW"/>
</dbReference>
<comment type="cofactor">
    <cofactor evidence="1">
        <name>Mg(2+)</name>
        <dbReference type="ChEBI" id="CHEBI:18420"/>
    </cofactor>
</comment>
<evidence type="ECO:0000256" key="7">
    <source>
        <dbReference type="ARBA" id="ARBA00022827"/>
    </source>
</evidence>
<evidence type="ECO:0000256" key="6">
    <source>
        <dbReference type="ARBA" id="ARBA00022723"/>
    </source>
</evidence>
<dbReference type="InterPro" id="IPR003374">
    <property type="entry name" value="ApbE-like_sf"/>
</dbReference>
<proteinExistence type="predicted"/>
<organism evidence="11">
    <name type="scientific">marine metagenome</name>
    <dbReference type="NCBI Taxonomy" id="408172"/>
    <lineage>
        <taxon>unclassified sequences</taxon>
        <taxon>metagenomes</taxon>
        <taxon>ecological metagenomes</taxon>
    </lineage>
</organism>
<dbReference type="EC" id="2.7.1.180" evidence="2"/>
<dbReference type="PANTHER" id="PTHR30040:SF2">
    <property type="entry name" value="FAD:PROTEIN FMN TRANSFERASE"/>
    <property type="match status" value="1"/>
</dbReference>
<dbReference type="Pfam" id="PF02424">
    <property type="entry name" value="ApbE"/>
    <property type="match status" value="1"/>
</dbReference>
<evidence type="ECO:0000256" key="10">
    <source>
        <dbReference type="ARBA" id="ARBA00048540"/>
    </source>
</evidence>
<dbReference type="EMBL" id="UINC01023634">
    <property type="protein sequence ID" value="SVA95684.1"/>
    <property type="molecule type" value="Genomic_DNA"/>
</dbReference>
<evidence type="ECO:0000256" key="3">
    <source>
        <dbReference type="ARBA" id="ARBA00016337"/>
    </source>
</evidence>
<evidence type="ECO:0000256" key="8">
    <source>
        <dbReference type="ARBA" id="ARBA00022842"/>
    </source>
</evidence>
<reference evidence="11" key="1">
    <citation type="submission" date="2018-05" db="EMBL/GenBank/DDBJ databases">
        <authorList>
            <person name="Lanie J.A."/>
            <person name="Ng W.-L."/>
            <person name="Kazmierczak K.M."/>
            <person name="Andrzejewski T.M."/>
            <person name="Davidsen T.M."/>
            <person name="Wayne K.J."/>
            <person name="Tettelin H."/>
            <person name="Glass J.I."/>
            <person name="Rusch D."/>
            <person name="Podicherti R."/>
            <person name="Tsui H.-C.T."/>
            <person name="Winkler M.E."/>
        </authorList>
    </citation>
    <scope>NUCLEOTIDE SEQUENCE</scope>
</reference>
<dbReference type="Gene3D" id="3.10.520.10">
    <property type="entry name" value="ApbE-like domains"/>
    <property type="match status" value="1"/>
</dbReference>
<comment type="catalytic activity">
    <reaction evidence="10">
        <text>L-threonyl-[protein] + FAD = FMN-L-threonyl-[protein] + AMP + H(+)</text>
        <dbReference type="Rhea" id="RHEA:36847"/>
        <dbReference type="Rhea" id="RHEA-COMP:11060"/>
        <dbReference type="Rhea" id="RHEA-COMP:11061"/>
        <dbReference type="ChEBI" id="CHEBI:15378"/>
        <dbReference type="ChEBI" id="CHEBI:30013"/>
        <dbReference type="ChEBI" id="CHEBI:57692"/>
        <dbReference type="ChEBI" id="CHEBI:74257"/>
        <dbReference type="ChEBI" id="CHEBI:456215"/>
        <dbReference type="EC" id="2.7.1.180"/>
    </reaction>
</comment>
<evidence type="ECO:0000256" key="1">
    <source>
        <dbReference type="ARBA" id="ARBA00001946"/>
    </source>
</evidence>
<dbReference type="AlphaFoldDB" id="A0A382A2V3"/>
<keyword evidence="7" id="KW-0274">FAD</keyword>
<sequence>MGTTYKVILVDYDQDLIEEGIYSSLNSVNQEMSTYIDTSSISRLNSSNIGDWIEVSENFIKVATFSQQLCIETQGAFNISIGHFVNFYGFGPPQVANDHQINKLEELKDQVSCISYKVDETKKRIKRINDVYIDMSAVAKGFAIDHLSS</sequence>
<keyword evidence="5" id="KW-0808">Transferase</keyword>
<keyword evidence="6" id="KW-0479">Metal-binding</keyword>
<evidence type="ECO:0000313" key="11">
    <source>
        <dbReference type="EMBL" id="SVA95684.1"/>
    </source>
</evidence>
<keyword evidence="8" id="KW-0460">Magnesium</keyword>